<dbReference type="Gene3D" id="3.40.30.10">
    <property type="entry name" value="Glutaredoxin"/>
    <property type="match status" value="1"/>
</dbReference>
<name>A0ABQ6R5B1_9BACT</name>
<comment type="caution">
    <text evidence="1">The sequence shown here is derived from an EMBL/GenBank/DDBJ whole genome shotgun (WGS) entry which is preliminary data.</text>
</comment>
<sequence length="145" mass="15975">MAVAQQELLAHVSPLHVQGAGGPAIPEVDDQVLEGHRRKITTHAAHRAPILQRMRVDIYSKPGCSLCVKAVAVVEQVQTRLPFELYVTDILQSPDLFEAWRYDIPVVLIDGVPAFKHRVDAEALEARIREVMNGIPIAKTVGQDG</sequence>
<evidence type="ECO:0000313" key="2">
    <source>
        <dbReference type="Proteomes" id="UP001342631"/>
    </source>
</evidence>
<dbReference type="InterPro" id="IPR052565">
    <property type="entry name" value="Glutaredoxin-like_YDR286C"/>
</dbReference>
<dbReference type="EMBL" id="BTTX01000013">
    <property type="protein sequence ID" value="GMU11453.1"/>
    <property type="molecule type" value="Genomic_DNA"/>
</dbReference>
<dbReference type="InterPro" id="IPR008554">
    <property type="entry name" value="Glutaredoxin-like"/>
</dbReference>
<dbReference type="Pfam" id="PF05768">
    <property type="entry name" value="Glrx-like"/>
    <property type="match status" value="1"/>
</dbReference>
<dbReference type="SUPFAM" id="SSF52833">
    <property type="entry name" value="Thioredoxin-like"/>
    <property type="match status" value="1"/>
</dbReference>
<dbReference type="PANTHER" id="PTHR33558">
    <property type="entry name" value="GLUTAREDOXIN-LIKE PROTEIN C5ORF63 HOMOLOG"/>
    <property type="match status" value="1"/>
</dbReference>
<dbReference type="RefSeq" id="WP_338282732.1">
    <property type="nucleotide sequence ID" value="NZ_BTTX01000013.1"/>
</dbReference>
<dbReference type="PANTHER" id="PTHR33558:SF1">
    <property type="entry name" value="GLUTAREDOXIN-LIKE PROTEIN C5ORF63 HOMOLOG"/>
    <property type="match status" value="1"/>
</dbReference>
<protein>
    <recommendedName>
        <fullName evidence="3">Glutaredoxin family protein</fullName>
    </recommendedName>
</protein>
<evidence type="ECO:0000313" key="1">
    <source>
        <dbReference type="EMBL" id="GMU11453.1"/>
    </source>
</evidence>
<keyword evidence="2" id="KW-1185">Reference proteome</keyword>
<dbReference type="InterPro" id="IPR036249">
    <property type="entry name" value="Thioredoxin-like_sf"/>
</dbReference>
<proteinExistence type="predicted"/>
<reference evidence="1 2" key="1">
    <citation type="journal article" date="2024" name="Arch. Microbiol.">
        <title>Corallococcus caeni sp. nov., a novel myxobacterium isolated from activated sludge.</title>
        <authorList>
            <person name="Tomita S."/>
            <person name="Nakai R."/>
            <person name="Kuroda K."/>
            <person name="Kurashita H."/>
            <person name="Hatamoto M."/>
            <person name="Yamaguchi T."/>
            <person name="Narihiro T."/>
        </authorList>
    </citation>
    <scope>NUCLEOTIDE SEQUENCE [LARGE SCALE GENOMIC DNA]</scope>
    <source>
        <strain evidence="1 2">NO1</strain>
    </source>
</reference>
<accession>A0ABQ6R5B1</accession>
<dbReference type="Proteomes" id="UP001342631">
    <property type="component" value="Unassembled WGS sequence"/>
</dbReference>
<organism evidence="1 2">
    <name type="scientific">Corallococcus caeni</name>
    <dbReference type="NCBI Taxonomy" id="3082388"/>
    <lineage>
        <taxon>Bacteria</taxon>
        <taxon>Pseudomonadati</taxon>
        <taxon>Myxococcota</taxon>
        <taxon>Myxococcia</taxon>
        <taxon>Myxococcales</taxon>
        <taxon>Cystobacterineae</taxon>
        <taxon>Myxococcaceae</taxon>
        <taxon>Corallococcus</taxon>
    </lineage>
</organism>
<evidence type="ECO:0008006" key="3">
    <source>
        <dbReference type="Google" id="ProtNLM"/>
    </source>
</evidence>
<gene>
    <name evidence="1" type="ORF">ASNO1_77070</name>
</gene>